<dbReference type="EMBL" id="BARV01009494">
    <property type="protein sequence ID" value="GAI16588.1"/>
    <property type="molecule type" value="Genomic_DNA"/>
</dbReference>
<accession>X1LBY1</accession>
<comment type="caution">
    <text evidence="3">The sequence shown here is derived from an EMBL/GenBank/DDBJ whole genome shotgun (WGS) entry which is preliminary data.</text>
</comment>
<proteinExistence type="predicted"/>
<dbReference type="SUPFAM" id="SSF55186">
    <property type="entry name" value="ThrRS/AlaRS common domain"/>
    <property type="match status" value="1"/>
</dbReference>
<dbReference type="Pfam" id="PF07973">
    <property type="entry name" value="tRNA_SAD"/>
    <property type="match status" value="1"/>
</dbReference>
<name>X1LBY1_9ZZZZ</name>
<evidence type="ECO:0000256" key="1">
    <source>
        <dbReference type="ARBA" id="ARBA00022917"/>
    </source>
</evidence>
<dbReference type="SMART" id="SM00863">
    <property type="entry name" value="tRNA_SAD"/>
    <property type="match status" value="1"/>
</dbReference>
<gene>
    <name evidence="3" type="ORF">S06H3_18708</name>
</gene>
<dbReference type="InterPro" id="IPR012947">
    <property type="entry name" value="tRNA_SAD"/>
</dbReference>
<dbReference type="GO" id="GO:0006435">
    <property type="term" value="P:threonyl-tRNA aminoacylation"/>
    <property type="evidence" value="ECO:0007669"/>
    <property type="project" value="TreeGrafter"/>
</dbReference>
<protein>
    <recommendedName>
        <fullName evidence="2">Threonyl/alanyl tRNA synthetase SAD domain-containing protein</fullName>
    </recommendedName>
</protein>
<dbReference type="GO" id="GO:0004829">
    <property type="term" value="F:threonine-tRNA ligase activity"/>
    <property type="evidence" value="ECO:0007669"/>
    <property type="project" value="TreeGrafter"/>
</dbReference>
<reference evidence="3" key="1">
    <citation type="journal article" date="2014" name="Front. Microbiol.">
        <title>High frequency of phylogenetically diverse reductive dehalogenase-homologous genes in deep subseafloor sedimentary metagenomes.</title>
        <authorList>
            <person name="Kawai M."/>
            <person name="Futagami T."/>
            <person name="Toyoda A."/>
            <person name="Takaki Y."/>
            <person name="Nishi S."/>
            <person name="Hori S."/>
            <person name="Arai W."/>
            <person name="Tsubouchi T."/>
            <person name="Morono Y."/>
            <person name="Uchiyama I."/>
            <person name="Ito T."/>
            <person name="Fujiyama A."/>
            <person name="Inagaki F."/>
            <person name="Takami H."/>
        </authorList>
    </citation>
    <scope>NUCLEOTIDE SEQUENCE</scope>
    <source>
        <strain evidence="3">Expedition CK06-06</strain>
    </source>
</reference>
<dbReference type="InterPro" id="IPR018163">
    <property type="entry name" value="Thr/Ala-tRNA-synth_IIc_edit"/>
</dbReference>
<evidence type="ECO:0000259" key="2">
    <source>
        <dbReference type="SMART" id="SM00863"/>
    </source>
</evidence>
<dbReference type="AlphaFoldDB" id="X1LBY1"/>
<evidence type="ECO:0000313" key="3">
    <source>
        <dbReference type="EMBL" id="GAI16588.1"/>
    </source>
</evidence>
<feature type="domain" description="Threonyl/alanyl tRNA synthetase SAD" evidence="2">
    <location>
        <begin position="59"/>
        <end position="109"/>
    </location>
</feature>
<keyword evidence="1" id="KW-0648">Protein biosynthesis</keyword>
<feature type="non-terminal residue" evidence="3">
    <location>
        <position position="143"/>
    </location>
</feature>
<sequence>MTEPIRPADFEHIEEKMREIIKADKPFIRKEMTRTEALAKLSSDKYKTDNIKHADSNVISFYSQGDHFEDLCRGPHLPSTGRVVSFKIMSVAGAYWHGDPTQKMLQRVYGTAWPSKKELDDYLQRLQEAKNATTASWAGSWIY</sequence>
<dbReference type="PANTHER" id="PTHR11451:SF44">
    <property type="entry name" value="THREONINE--TRNA LIGASE, CHLOROPLASTIC_MITOCHONDRIAL 2"/>
    <property type="match status" value="1"/>
</dbReference>
<dbReference type="Gene3D" id="3.30.980.10">
    <property type="entry name" value="Threonyl-trna Synthetase, Chain A, domain 2"/>
    <property type="match status" value="1"/>
</dbReference>
<dbReference type="GO" id="GO:0005524">
    <property type="term" value="F:ATP binding"/>
    <property type="evidence" value="ECO:0007669"/>
    <property type="project" value="InterPro"/>
</dbReference>
<organism evidence="3">
    <name type="scientific">marine sediment metagenome</name>
    <dbReference type="NCBI Taxonomy" id="412755"/>
    <lineage>
        <taxon>unclassified sequences</taxon>
        <taxon>metagenomes</taxon>
        <taxon>ecological metagenomes</taxon>
    </lineage>
</organism>
<dbReference type="PANTHER" id="PTHR11451">
    <property type="entry name" value="THREONINE-TRNA LIGASE"/>
    <property type="match status" value="1"/>
</dbReference>